<organism evidence="1 2">
    <name type="scientific">Ruminococcus champanellensis (strain DSM 18848 / JCM 17042 / KCTC 15320 / 18P13)</name>
    <dbReference type="NCBI Taxonomy" id="213810"/>
    <lineage>
        <taxon>Bacteria</taxon>
        <taxon>Bacillati</taxon>
        <taxon>Bacillota</taxon>
        <taxon>Clostridia</taxon>
        <taxon>Eubacteriales</taxon>
        <taxon>Oscillospiraceae</taxon>
        <taxon>Ruminococcus</taxon>
    </lineage>
</organism>
<dbReference type="EMBL" id="FP929052">
    <property type="protein sequence ID" value="CBL16678.1"/>
    <property type="molecule type" value="Genomic_DNA"/>
</dbReference>
<dbReference type="RefSeq" id="WP_015557585.1">
    <property type="nucleotide sequence ID" value="NC_021039.1"/>
</dbReference>
<dbReference type="KEGG" id="rch:RUM_04470"/>
<dbReference type="GeneID" id="83155277"/>
<name>D4LAN3_RUMC1</name>
<protein>
    <submittedName>
        <fullName evidence="1">Uncharacterized protein</fullName>
    </submittedName>
</protein>
<dbReference type="Proteomes" id="UP000007054">
    <property type="component" value="Chromosome"/>
</dbReference>
<evidence type="ECO:0000313" key="1">
    <source>
        <dbReference type="EMBL" id="CBL16678.1"/>
    </source>
</evidence>
<evidence type="ECO:0000313" key="2">
    <source>
        <dbReference type="Proteomes" id="UP000007054"/>
    </source>
</evidence>
<dbReference type="STRING" id="213810.RUM_04470"/>
<dbReference type="HOGENOM" id="CLU_2408894_0_0_9"/>
<accession>D4LAN3</accession>
<reference evidence="1" key="2">
    <citation type="submission" date="2010-03" db="EMBL/GenBank/DDBJ databases">
        <authorList>
            <person name="Pajon A."/>
        </authorList>
    </citation>
    <scope>NUCLEOTIDE SEQUENCE</scope>
    <source>
        <strain evidence="1">Type strain: 18P13</strain>
    </source>
</reference>
<dbReference type="AlphaFoldDB" id="D4LAN3"/>
<dbReference type="PATRIC" id="fig|213810.4.peg.357"/>
<keyword evidence="2" id="KW-1185">Reference proteome</keyword>
<dbReference type="BioCyc" id="RCHA213810:RUM_RS02170-MONOMER"/>
<reference evidence="1" key="1">
    <citation type="submission" date="2010-03" db="EMBL/GenBank/DDBJ databases">
        <title>The genome sequence of Ruminococcus sp. 18P13.</title>
        <authorList>
            <consortium name="metaHIT consortium -- http://www.metahit.eu/"/>
            <person name="Pajon A."/>
            <person name="Turner K."/>
            <person name="Parkhill J."/>
            <person name="Bernalier A."/>
        </authorList>
    </citation>
    <scope>NUCLEOTIDE SEQUENCE [LARGE SCALE GENOMIC DNA]</scope>
    <source>
        <strain evidence="1">Type strain: 18P13</strain>
    </source>
</reference>
<sequence length="93" mass="11126">MSFFTYKGYPLVRKDKELYFGNMYDEYVVWMQIQETRKLQDLDVASKIKIYLMRTDEKLNPMEAIVKTGERESLYDALDLAKAWLDRAERETA</sequence>
<gene>
    <name evidence="1" type="ordered locus">RUM_04470</name>
</gene>
<proteinExistence type="predicted"/>